<sequence>MVFADNRTPSLVAIVRKQAKHMTNTKLLTTIVGLSAALIASSTAATITLANADFEVEDGSEVTTGWTSIENGINGPVYRANDVVALGGNAVALFKARDTTIDGLVQSIGTGEATADTYSSFTVNFDAGYRNYTGASEMSFVFSIVDLSSGDPAAGTAAILGTATYTLTAASSTGTNLWEWTDAGQSVTINYDNSAVGLAGHEIGLLIDSGATVYQNYETTAMLDNISVTAVNAVPEPSSTALIGLAGLSFILRRRR</sequence>
<dbReference type="Pfam" id="PF07589">
    <property type="entry name" value="PEP-CTERM"/>
    <property type="match status" value="1"/>
</dbReference>
<dbReference type="InParanoid" id="A0A1M6B8X1"/>
<proteinExistence type="predicted"/>
<keyword evidence="3" id="KW-1185">Reference proteome</keyword>
<evidence type="ECO:0000313" key="3">
    <source>
        <dbReference type="Proteomes" id="UP000184510"/>
    </source>
</evidence>
<dbReference type="STRING" id="1123071.SAMN02745181_0143"/>
<dbReference type="NCBIfam" id="TIGR02595">
    <property type="entry name" value="PEP_CTERM"/>
    <property type="match status" value="1"/>
</dbReference>
<reference evidence="2 3" key="1">
    <citation type="submission" date="2016-11" db="EMBL/GenBank/DDBJ databases">
        <authorList>
            <person name="Jaros S."/>
            <person name="Januszkiewicz K."/>
            <person name="Wedrychowicz H."/>
        </authorList>
    </citation>
    <scope>NUCLEOTIDE SEQUENCE [LARGE SCALE GENOMIC DNA]</scope>
    <source>
        <strain evidence="2 3">DSM 18772</strain>
    </source>
</reference>
<dbReference type="Proteomes" id="UP000184510">
    <property type="component" value="Unassembled WGS sequence"/>
</dbReference>
<dbReference type="InterPro" id="IPR013424">
    <property type="entry name" value="Ice-binding_C"/>
</dbReference>
<feature type="domain" description="Ice-binding protein C-terminal" evidence="1">
    <location>
        <begin position="233"/>
        <end position="255"/>
    </location>
</feature>
<name>A0A1M6B8X1_9BACT</name>
<dbReference type="AlphaFoldDB" id="A0A1M6B8X1"/>
<evidence type="ECO:0000313" key="2">
    <source>
        <dbReference type="EMBL" id="SHI44913.1"/>
    </source>
</evidence>
<dbReference type="EMBL" id="FQYR01000002">
    <property type="protein sequence ID" value="SHI44913.1"/>
    <property type="molecule type" value="Genomic_DNA"/>
</dbReference>
<evidence type="ECO:0000259" key="1">
    <source>
        <dbReference type="Pfam" id="PF07589"/>
    </source>
</evidence>
<gene>
    <name evidence="2" type="ORF">SAMN02745181_0143</name>
</gene>
<protein>
    <submittedName>
        <fullName evidence="2">PEP-CTERM protein-sorting domain-containing protein</fullName>
    </submittedName>
</protein>
<organism evidence="2 3">
    <name type="scientific">Rubritalea squalenifaciens DSM 18772</name>
    <dbReference type="NCBI Taxonomy" id="1123071"/>
    <lineage>
        <taxon>Bacteria</taxon>
        <taxon>Pseudomonadati</taxon>
        <taxon>Verrucomicrobiota</taxon>
        <taxon>Verrucomicrobiia</taxon>
        <taxon>Verrucomicrobiales</taxon>
        <taxon>Rubritaleaceae</taxon>
        <taxon>Rubritalea</taxon>
    </lineage>
</organism>
<accession>A0A1M6B8X1</accession>